<evidence type="ECO:0000313" key="2">
    <source>
        <dbReference type="EMBL" id="URE06443.1"/>
    </source>
</evidence>
<dbReference type="OrthoDB" id="16573at2759"/>
<evidence type="ECO:0000256" key="1">
    <source>
        <dbReference type="SAM" id="MobiDB-lite"/>
    </source>
</evidence>
<sequence>MGKGNTSSATERSIREGAAASPAPHLAGTPHHRNAPLPRVAPPRLHIAWLQFLPSCPSSGTNATYLAGSRSFSINLLNGQVAWVGFG</sequence>
<organism evidence="2 3">
    <name type="scientific">Musa troglodytarum</name>
    <name type="common">fe'i banana</name>
    <dbReference type="NCBI Taxonomy" id="320322"/>
    <lineage>
        <taxon>Eukaryota</taxon>
        <taxon>Viridiplantae</taxon>
        <taxon>Streptophyta</taxon>
        <taxon>Embryophyta</taxon>
        <taxon>Tracheophyta</taxon>
        <taxon>Spermatophyta</taxon>
        <taxon>Magnoliopsida</taxon>
        <taxon>Liliopsida</taxon>
        <taxon>Zingiberales</taxon>
        <taxon>Musaceae</taxon>
        <taxon>Musa</taxon>
    </lineage>
</organism>
<feature type="compositionally biased region" description="Polar residues" evidence="1">
    <location>
        <begin position="1"/>
        <end position="11"/>
    </location>
</feature>
<name>A0A9E7K4R6_9LILI</name>
<dbReference type="EMBL" id="CP097507">
    <property type="protein sequence ID" value="URE06443.1"/>
    <property type="molecule type" value="Genomic_DNA"/>
</dbReference>
<reference evidence="2" key="1">
    <citation type="submission" date="2022-05" db="EMBL/GenBank/DDBJ databases">
        <title>The Musa troglodytarum L. genome provides insights into the mechanism of non-climacteric behaviour and enrichment of carotenoids.</title>
        <authorList>
            <person name="Wang J."/>
        </authorList>
    </citation>
    <scope>NUCLEOTIDE SEQUENCE</scope>
    <source>
        <tissue evidence="2">Leaf</tissue>
    </source>
</reference>
<evidence type="ECO:0000313" key="3">
    <source>
        <dbReference type="Proteomes" id="UP001055439"/>
    </source>
</evidence>
<protein>
    <submittedName>
        <fullName evidence="2">Uncharacterized protein</fullName>
    </submittedName>
</protein>
<accession>A0A9E7K4R6</accession>
<dbReference type="AlphaFoldDB" id="A0A9E7K4R6"/>
<proteinExistence type="predicted"/>
<dbReference type="Proteomes" id="UP001055439">
    <property type="component" value="Chromosome 5"/>
</dbReference>
<gene>
    <name evidence="2" type="ORF">MUK42_20614</name>
</gene>
<feature type="region of interest" description="Disordered" evidence="1">
    <location>
        <begin position="1"/>
        <end position="39"/>
    </location>
</feature>
<keyword evidence="3" id="KW-1185">Reference proteome</keyword>